<dbReference type="PANTHER" id="PTHR47992">
    <property type="entry name" value="PROTEIN PHOSPHATASE"/>
    <property type="match status" value="1"/>
</dbReference>
<dbReference type="OrthoDB" id="152713at2"/>
<evidence type="ECO:0000313" key="5">
    <source>
        <dbReference type="Proteomes" id="UP000287171"/>
    </source>
</evidence>
<keyword evidence="2" id="KW-1133">Transmembrane helix</keyword>
<dbReference type="NCBIfam" id="NF033484">
    <property type="entry name" value="Stp1_PP2C_phos"/>
    <property type="match status" value="1"/>
</dbReference>
<evidence type="ECO:0000256" key="2">
    <source>
        <dbReference type="SAM" id="Phobius"/>
    </source>
</evidence>
<keyword evidence="5" id="KW-1185">Reference proteome</keyword>
<keyword evidence="2" id="KW-0472">Membrane</keyword>
<dbReference type="InterPro" id="IPR001932">
    <property type="entry name" value="PPM-type_phosphatase-like_dom"/>
</dbReference>
<dbReference type="SMART" id="SM00331">
    <property type="entry name" value="PP2C_SIG"/>
    <property type="match status" value="1"/>
</dbReference>
<dbReference type="InterPro" id="IPR015655">
    <property type="entry name" value="PP2C"/>
</dbReference>
<dbReference type="CDD" id="cd00143">
    <property type="entry name" value="PP2Cc"/>
    <property type="match status" value="1"/>
</dbReference>
<dbReference type="Proteomes" id="UP000287171">
    <property type="component" value="Unassembled WGS sequence"/>
</dbReference>
<organism evidence="4 5">
    <name type="scientific">Dictyobacter alpinus</name>
    <dbReference type="NCBI Taxonomy" id="2014873"/>
    <lineage>
        <taxon>Bacteria</taxon>
        <taxon>Bacillati</taxon>
        <taxon>Chloroflexota</taxon>
        <taxon>Ktedonobacteria</taxon>
        <taxon>Ktedonobacterales</taxon>
        <taxon>Dictyobacteraceae</taxon>
        <taxon>Dictyobacter</taxon>
    </lineage>
</organism>
<dbReference type="PROSITE" id="PS51746">
    <property type="entry name" value="PPM_2"/>
    <property type="match status" value="1"/>
</dbReference>
<comment type="caution">
    <text evidence="4">The sequence shown here is derived from an EMBL/GenBank/DDBJ whole genome shotgun (WGS) entry which is preliminary data.</text>
</comment>
<gene>
    <name evidence="4" type="ORF">KDA_09220</name>
</gene>
<sequence length="818" mass="86841">MSKQLRLDVAQLTDVGRKRPHNEDNMAYVIPRDSQVMAKKGALFIVADGMGGHAAGEVASEIAVDTVSNVYYQDETDDIPLSLMNAIKRANALIHQRAAENMMRSGMGTTCVAAVLRGGVAYVANVGDSRAYMVRQGRVKQVSQDHSWVEEQVRAGLLTKEQARSHAQRNVITRALGTQAEVEVDVFTEILEDGDTFVLCSDGLSGPVGEEDLRAIVNQYLPQESVYHLVERANENGGPDNITAIVVLVQEAGDDIPDSLQHPVSVGGGSHVSEENTSVLGRVPTSSLGATSAATRVEGGRTNSRPLAPAGSDQAAFTTASGFTAPQAAVTVPKRRHKRNRLLLPSIVICILLLVAIATIGSYYYLRPSSAQTALNQASTLISQAKSNVSNKPDQALANLTKAQAQLNSIKNSTLDPQQNSQLTTLQNDLAAQFKVALTNFNQQSSAIALPCVNLTPATLQSPAGNEVNTSSMAMLAGDKNHTNNYILGLDGKVYQVDDQHNLKKIDTGNDKVALLASDAQYLYTLTSAKAGANYRLHAYKIQDGKLAEKVNNGTEVKQDQITGQTPLLLTAWSGDIYVISASNQANQNQATLLNYQVDKLGTEPDKSEISISTGLVSAVALPDKQLVLLHSDGQIKSLRFTPSKPSESGVLVQQTVNTPWFQNPQTFTAATPVATPTAPIIKFLTIPPPTAQTPQSLLSAGLVNKVPHVYVVDNTNHRVLDFEVTANAPSGAAPTASATPNGGDLGGKVIPAPPAPVALSARLAQQYVSADVVSGVKSSAFDPRQNHISLLAGTKNSAASNQVDIDVSSPKACRPTS</sequence>
<keyword evidence="2" id="KW-0812">Transmembrane</keyword>
<dbReference type="AlphaFoldDB" id="A0A402B286"/>
<evidence type="ECO:0000313" key="4">
    <source>
        <dbReference type="EMBL" id="GCE25438.1"/>
    </source>
</evidence>
<name>A0A402B286_9CHLR</name>
<evidence type="ECO:0000259" key="3">
    <source>
        <dbReference type="PROSITE" id="PS51746"/>
    </source>
</evidence>
<feature type="transmembrane region" description="Helical" evidence="2">
    <location>
        <begin position="342"/>
        <end position="366"/>
    </location>
</feature>
<dbReference type="Pfam" id="PF13672">
    <property type="entry name" value="PP2C_2"/>
    <property type="match status" value="1"/>
</dbReference>
<dbReference type="RefSeq" id="WP_126626020.1">
    <property type="nucleotide sequence ID" value="NZ_BIFT01000001.1"/>
</dbReference>
<dbReference type="Gene3D" id="3.60.40.10">
    <property type="entry name" value="PPM-type phosphatase domain"/>
    <property type="match status" value="1"/>
</dbReference>
<dbReference type="EMBL" id="BIFT01000001">
    <property type="protein sequence ID" value="GCE25438.1"/>
    <property type="molecule type" value="Genomic_DNA"/>
</dbReference>
<dbReference type="GO" id="GO:0004722">
    <property type="term" value="F:protein serine/threonine phosphatase activity"/>
    <property type="evidence" value="ECO:0007669"/>
    <property type="project" value="InterPro"/>
</dbReference>
<dbReference type="SUPFAM" id="SSF81606">
    <property type="entry name" value="PP2C-like"/>
    <property type="match status" value="1"/>
</dbReference>
<evidence type="ECO:0000256" key="1">
    <source>
        <dbReference type="SAM" id="MobiDB-lite"/>
    </source>
</evidence>
<protein>
    <recommendedName>
        <fullName evidence="3">PPM-type phosphatase domain-containing protein</fullName>
    </recommendedName>
</protein>
<accession>A0A402B286</accession>
<feature type="domain" description="PPM-type phosphatase" evidence="3">
    <location>
        <begin position="6"/>
        <end position="249"/>
    </location>
</feature>
<feature type="region of interest" description="Disordered" evidence="1">
    <location>
        <begin position="294"/>
        <end position="315"/>
    </location>
</feature>
<reference evidence="5" key="1">
    <citation type="submission" date="2018-12" db="EMBL/GenBank/DDBJ databases">
        <title>Tengunoibacter tsumagoiensis gen. nov., sp. nov., Dictyobacter kobayashii sp. nov., D. alpinus sp. nov., and D. joshuensis sp. nov. and description of Dictyobacteraceae fam. nov. within the order Ktedonobacterales isolated from Tengu-no-mugimeshi.</title>
        <authorList>
            <person name="Wang C.M."/>
            <person name="Zheng Y."/>
            <person name="Sakai Y."/>
            <person name="Toyoda A."/>
            <person name="Minakuchi Y."/>
            <person name="Abe K."/>
            <person name="Yokota A."/>
            <person name="Yabe S."/>
        </authorList>
    </citation>
    <scope>NUCLEOTIDE SEQUENCE [LARGE SCALE GENOMIC DNA]</scope>
    <source>
        <strain evidence="5">Uno16</strain>
    </source>
</reference>
<proteinExistence type="predicted"/>
<dbReference type="SMART" id="SM00332">
    <property type="entry name" value="PP2Cc"/>
    <property type="match status" value="1"/>
</dbReference>
<dbReference type="InterPro" id="IPR036457">
    <property type="entry name" value="PPM-type-like_dom_sf"/>
</dbReference>